<comment type="caution">
    <text evidence="2">The sequence shown here is derived from an EMBL/GenBank/DDBJ whole genome shotgun (WGS) entry which is preliminary data.</text>
</comment>
<proteinExistence type="predicted"/>
<organism evidence="2 3">
    <name type="scientific">Candidatus Bacteroides pullicola</name>
    <dbReference type="NCBI Taxonomy" id="2838475"/>
    <lineage>
        <taxon>Bacteria</taxon>
        <taxon>Pseudomonadati</taxon>
        <taxon>Bacteroidota</taxon>
        <taxon>Bacteroidia</taxon>
        <taxon>Bacteroidales</taxon>
        <taxon>Bacteroidaceae</taxon>
        <taxon>Bacteroides</taxon>
    </lineage>
</organism>
<evidence type="ECO:0000256" key="1">
    <source>
        <dbReference type="SAM" id="SignalP"/>
    </source>
</evidence>
<feature type="signal peptide" evidence="1">
    <location>
        <begin position="1"/>
        <end position="19"/>
    </location>
</feature>
<accession>A0A9D1ZGS5</accession>
<keyword evidence="1" id="KW-0732">Signal</keyword>
<evidence type="ECO:0000313" key="2">
    <source>
        <dbReference type="EMBL" id="HIY87261.1"/>
    </source>
</evidence>
<reference evidence="2" key="2">
    <citation type="submission" date="2021-04" db="EMBL/GenBank/DDBJ databases">
        <authorList>
            <person name="Gilroy R."/>
        </authorList>
    </citation>
    <scope>NUCLEOTIDE SEQUENCE</scope>
    <source>
        <strain evidence="2">Gambia2-208</strain>
    </source>
</reference>
<reference evidence="2" key="1">
    <citation type="journal article" date="2021" name="PeerJ">
        <title>Extensive microbial diversity within the chicken gut microbiome revealed by metagenomics and culture.</title>
        <authorList>
            <person name="Gilroy R."/>
            <person name="Ravi A."/>
            <person name="Getino M."/>
            <person name="Pursley I."/>
            <person name="Horton D.L."/>
            <person name="Alikhan N.F."/>
            <person name="Baker D."/>
            <person name="Gharbi K."/>
            <person name="Hall N."/>
            <person name="Watson M."/>
            <person name="Adriaenssens E.M."/>
            <person name="Foster-Nyarko E."/>
            <person name="Jarju S."/>
            <person name="Secka A."/>
            <person name="Antonio M."/>
            <person name="Oren A."/>
            <person name="Chaudhuri R.R."/>
            <person name="La Ragione R."/>
            <person name="Hildebrand F."/>
            <person name="Pallen M.J."/>
        </authorList>
    </citation>
    <scope>NUCLEOTIDE SEQUENCE</scope>
    <source>
        <strain evidence="2">Gambia2-208</strain>
    </source>
</reference>
<protein>
    <recommendedName>
        <fullName evidence="4">DUF3868 domain-containing protein</fullName>
    </recommendedName>
</protein>
<evidence type="ECO:0008006" key="4">
    <source>
        <dbReference type="Google" id="ProtNLM"/>
    </source>
</evidence>
<evidence type="ECO:0000313" key="3">
    <source>
        <dbReference type="Proteomes" id="UP000886851"/>
    </source>
</evidence>
<sequence length="524" mass="59694">MKRLFWIGCLLCLALPLMAQVGTNELNRCPEEDSFEMLDGNRGVLILSKHKDLVISATNLAYPPTITLNGKGLDGYYRYHVIIDARDTKQPKLEVSRMGIPYKAPLLITLKNPDYLQAYRLEEVSHPIRFEEQTQANDVHFNASEAALEFTSTIKSLKVKCPPELQAQVTSQISKADTSLLVINVVIPLAKLDEARSSVERIGLRLAELDRMMDSLEPDAPEWNELDQLEKQQQEAEARLSAMSSVELYGDGTNYLSVGIADLSPRAKRRYVVLPIVVEKEVFTTQCSALMDEGSRLFGMRKYKAAREAYDKALQTGESVVGEMKPVIQSAISLCDSCAQYDLLSFRCFRKIAELKKQGEATQAEVADYASYGIEYLQQLYKFNPDDYYLKRVDLLENLLDDMGLQVKFTFVEWLTFSEGNPIPGVEVWIYRGVERISSNTFSSDKKFRRMVRKEGYNFQQVGQSGMDGIAEIELDRTNLPTGILFRPKEDSGQKIVYMTFEELMRQARGTYMKKQFRVKMYTK</sequence>
<name>A0A9D1ZGS5_9BACE</name>
<feature type="chain" id="PRO_5039478871" description="DUF3868 domain-containing protein" evidence="1">
    <location>
        <begin position="20"/>
        <end position="524"/>
    </location>
</feature>
<dbReference type="EMBL" id="DXCV01000011">
    <property type="protein sequence ID" value="HIY87261.1"/>
    <property type="molecule type" value="Genomic_DNA"/>
</dbReference>
<dbReference type="Proteomes" id="UP000886851">
    <property type="component" value="Unassembled WGS sequence"/>
</dbReference>
<gene>
    <name evidence="2" type="ORF">H9824_00970</name>
</gene>
<dbReference type="AlphaFoldDB" id="A0A9D1ZGS5"/>